<comment type="caution">
    <text evidence="4">The sequence shown here is derived from an EMBL/GenBank/DDBJ whole genome shotgun (WGS) entry which is preliminary data.</text>
</comment>
<dbReference type="Proteomes" id="UP000187408">
    <property type="component" value="Unassembled WGS sequence"/>
</dbReference>
<dbReference type="InterPro" id="IPR002935">
    <property type="entry name" value="SAM_O-MeTrfase"/>
</dbReference>
<dbReference type="STRING" id="1914305.BLW93_04170"/>
<organism evidence="4 5">
    <name type="scientific">Desulfurobacterium indicum</name>
    <dbReference type="NCBI Taxonomy" id="1914305"/>
    <lineage>
        <taxon>Bacteria</taxon>
        <taxon>Pseudomonadati</taxon>
        <taxon>Aquificota</taxon>
        <taxon>Aquificia</taxon>
        <taxon>Desulfurobacteriales</taxon>
        <taxon>Desulfurobacteriaceae</taxon>
        <taxon>Desulfurobacterium</taxon>
    </lineage>
</organism>
<name>A0A1R1MLB7_9BACT</name>
<dbReference type="OrthoDB" id="9799672at2"/>
<reference evidence="4 5" key="1">
    <citation type="submission" date="2016-10" db="EMBL/GenBank/DDBJ databases">
        <title>Genome sequence of a sulfur-reducing bacterium Desulfurobacterium indicum K6013.</title>
        <authorList>
            <person name="Cao J."/>
            <person name="Shao Z."/>
            <person name="Alain K."/>
            <person name="Jebbar M."/>
        </authorList>
    </citation>
    <scope>NUCLEOTIDE SEQUENCE [LARGE SCALE GENOMIC DNA]</scope>
    <source>
        <strain evidence="4 5">K6013</strain>
    </source>
</reference>
<dbReference type="Gene3D" id="3.40.50.150">
    <property type="entry name" value="Vaccinia Virus protein VP39"/>
    <property type="match status" value="1"/>
</dbReference>
<dbReference type="EMBL" id="MOEN01000012">
    <property type="protein sequence ID" value="OMH40601.1"/>
    <property type="molecule type" value="Genomic_DNA"/>
</dbReference>
<evidence type="ECO:0000256" key="3">
    <source>
        <dbReference type="ARBA" id="ARBA00022691"/>
    </source>
</evidence>
<dbReference type="PANTHER" id="PTHR10509">
    <property type="entry name" value="O-METHYLTRANSFERASE-RELATED"/>
    <property type="match status" value="1"/>
</dbReference>
<accession>A0A1R1MLB7</accession>
<dbReference type="CDD" id="cd02440">
    <property type="entry name" value="AdoMet_MTases"/>
    <property type="match status" value="1"/>
</dbReference>
<dbReference type="GO" id="GO:0008757">
    <property type="term" value="F:S-adenosylmethionine-dependent methyltransferase activity"/>
    <property type="evidence" value="ECO:0007669"/>
    <property type="project" value="TreeGrafter"/>
</dbReference>
<dbReference type="RefSeq" id="WP_076712858.1">
    <property type="nucleotide sequence ID" value="NZ_MOEN01000012.1"/>
</dbReference>
<proteinExistence type="predicted"/>
<dbReference type="PANTHER" id="PTHR10509:SF14">
    <property type="entry name" value="CAFFEOYL-COA O-METHYLTRANSFERASE 3-RELATED"/>
    <property type="match status" value="1"/>
</dbReference>
<gene>
    <name evidence="4" type="ORF">BLW93_04170</name>
</gene>
<dbReference type="GO" id="GO:0032259">
    <property type="term" value="P:methylation"/>
    <property type="evidence" value="ECO:0007669"/>
    <property type="project" value="UniProtKB-KW"/>
</dbReference>
<evidence type="ECO:0000313" key="4">
    <source>
        <dbReference type="EMBL" id="OMH40601.1"/>
    </source>
</evidence>
<keyword evidence="5" id="KW-1185">Reference proteome</keyword>
<dbReference type="InterPro" id="IPR050362">
    <property type="entry name" value="Cation-dep_OMT"/>
</dbReference>
<keyword evidence="2" id="KW-0808">Transferase</keyword>
<protein>
    <submittedName>
        <fullName evidence="4">Uncharacterized protein</fullName>
    </submittedName>
</protein>
<dbReference type="GO" id="GO:0008171">
    <property type="term" value="F:O-methyltransferase activity"/>
    <property type="evidence" value="ECO:0007669"/>
    <property type="project" value="InterPro"/>
</dbReference>
<keyword evidence="1" id="KW-0489">Methyltransferase</keyword>
<dbReference type="InterPro" id="IPR029063">
    <property type="entry name" value="SAM-dependent_MTases_sf"/>
</dbReference>
<evidence type="ECO:0000256" key="1">
    <source>
        <dbReference type="ARBA" id="ARBA00022603"/>
    </source>
</evidence>
<evidence type="ECO:0000313" key="5">
    <source>
        <dbReference type="Proteomes" id="UP000187408"/>
    </source>
</evidence>
<dbReference type="SUPFAM" id="SSF53335">
    <property type="entry name" value="S-adenosyl-L-methionine-dependent methyltransferases"/>
    <property type="match status" value="1"/>
</dbReference>
<keyword evidence="3" id="KW-0949">S-adenosyl-L-methionine</keyword>
<dbReference type="PROSITE" id="PS51682">
    <property type="entry name" value="SAM_OMT_I"/>
    <property type="match status" value="1"/>
</dbReference>
<sequence>MSIRDEKNHETSYLKERWQNRSEIIPPDIEDFTSKFNEREHLLKEMEQYASENKVPILLPSAARFLQIICRSKKPVNILEIGTGIGYSTLSMLFALEGKCHVTSVDFNIERIKVAREFIKRAGFSVNLIFDDSFNIVRELLSKGATFDMIFVDSMKSEYIFMNYKIQALLKPGGIAIFDNVLFRGYVCNNHPPKYRKSIKLLKMFLSHVKTYPGITTSIIPIGDGLLIIEKQD</sequence>
<evidence type="ECO:0000256" key="2">
    <source>
        <dbReference type="ARBA" id="ARBA00022679"/>
    </source>
</evidence>
<dbReference type="AlphaFoldDB" id="A0A1R1MLB7"/>
<dbReference type="Pfam" id="PF01596">
    <property type="entry name" value="Methyltransf_3"/>
    <property type="match status" value="1"/>
</dbReference>